<feature type="region of interest" description="Disordered" evidence="1">
    <location>
        <begin position="155"/>
        <end position="184"/>
    </location>
</feature>
<dbReference type="EMBL" id="BEYU01000119">
    <property type="protein sequence ID" value="GBG32269.1"/>
    <property type="molecule type" value="Genomic_DNA"/>
</dbReference>
<sequence length="205" mass="22894">METSSTPLAHVDGERPAPETGDASSCTERSDSTDTNEAAVKRGQLDAAFEELKTQVSRYETATGRSGSAYLGDQLDESETDPMANREMDLMKLCTRLIGHLAHCERDLAERTERLKIVDDEKRSLEAENEASRQHCEDLNDQVNTLQRELTALRASGSHSQARTEVALPTFAYESPSPRRAHREADLARISRRHELLARWQAASQ</sequence>
<protein>
    <submittedName>
        <fullName evidence="2">Uncharacterized protein</fullName>
    </submittedName>
</protein>
<feature type="compositionally biased region" description="Polar residues" evidence="1">
    <location>
        <begin position="57"/>
        <end position="66"/>
    </location>
</feature>
<reference evidence="2 3" key="1">
    <citation type="submission" date="2017-12" db="EMBL/GenBank/DDBJ databases">
        <title>Sequencing, de novo assembly and annotation of complete genome of a new Thraustochytrid species, strain FCC1311.</title>
        <authorList>
            <person name="Sedici K."/>
            <person name="Godart F."/>
            <person name="Aiese Cigliano R."/>
            <person name="Sanseverino W."/>
            <person name="Barakat M."/>
            <person name="Ortet P."/>
            <person name="Marechal E."/>
            <person name="Cagnac O."/>
            <person name="Amato A."/>
        </authorList>
    </citation>
    <scope>NUCLEOTIDE SEQUENCE [LARGE SCALE GENOMIC DNA]</scope>
</reference>
<proteinExistence type="predicted"/>
<dbReference type="AlphaFoldDB" id="A0A2R5GPN7"/>
<organism evidence="2 3">
    <name type="scientific">Hondaea fermentalgiana</name>
    <dbReference type="NCBI Taxonomy" id="2315210"/>
    <lineage>
        <taxon>Eukaryota</taxon>
        <taxon>Sar</taxon>
        <taxon>Stramenopiles</taxon>
        <taxon>Bigyra</taxon>
        <taxon>Labyrinthulomycetes</taxon>
        <taxon>Thraustochytrida</taxon>
        <taxon>Thraustochytriidae</taxon>
        <taxon>Hondaea</taxon>
    </lineage>
</organism>
<evidence type="ECO:0000313" key="2">
    <source>
        <dbReference type="EMBL" id="GBG32269.1"/>
    </source>
</evidence>
<accession>A0A2R5GPN7</accession>
<evidence type="ECO:0000256" key="1">
    <source>
        <dbReference type="SAM" id="MobiDB-lite"/>
    </source>
</evidence>
<evidence type="ECO:0000313" key="3">
    <source>
        <dbReference type="Proteomes" id="UP000241890"/>
    </source>
</evidence>
<gene>
    <name evidence="2" type="ORF">FCC1311_084942</name>
</gene>
<dbReference type="InParanoid" id="A0A2R5GPN7"/>
<dbReference type="Proteomes" id="UP000241890">
    <property type="component" value="Unassembled WGS sequence"/>
</dbReference>
<feature type="region of interest" description="Disordered" evidence="1">
    <location>
        <begin position="1"/>
        <end position="42"/>
    </location>
</feature>
<keyword evidence="3" id="KW-1185">Reference proteome</keyword>
<comment type="caution">
    <text evidence="2">The sequence shown here is derived from an EMBL/GenBank/DDBJ whole genome shotgun (WGS) entry which is preliminary data.</text>
</comment>
<feature type="region of interest" description="Disordered" evidence="1">
    <location>
        <begin position="57"/>
        <end position="76"/>
    </location>
</feature>
<name>A0A2R5GPN7_9STRA</name>